<dbReference type="PANTHER" id="PTHR43861:SF1">
    <property type="entry name" value="TRANS-ACONITATE 2-METHYLTRANSFERASE"/>
    <property type="match status" value="1"/>
</dbReference>
<dbReference type="AlphaFoldDB" id="A0AAW1UX12"/>
<evidence type="ECO:0000313" key="2">
    <source>
        <dbReference type="Proteomes" id="UP001431783"/>
    </source>
</evidence>
<proteinExistence type="predicted"/>
<dbReference type="Pfam" id="PF13489">
    <property type="entry name" value="Methyltransf_23"/>
    <property type="match status" value="1"/>
</dbReference>
<gene>
    <name evidence="1" type="ORF">WA026_012423</name>
</gene>
<dbReference type="PANTHER" id="PTHR43861">
    <property type="entry name" value="TRANS-ACONITATE 2-METHYLTRANSFERASE-RELATED"/>
    <property type="match status" value="1"/>
</dbReference>
<evidence type="ECO:0000313" key="1">
    <source>
        <dbReference type="EMBL" id="KAK9885660.1"/>
    </source>
</evidence>
<dbReference type="Gene3D" id="3.40.50.150">
    <property type="entry name" value="Vaccinia Virus protein VP39"/>
    <property type="match status" value="1"/>
</dbReference>
<dbReference type="InterPro" id="IPR029063">
    <property type="entry name" value="SAM-dependent_MTases_sf"/>
</dbReference>
<name>A0AAW1UX12_9CUCU</name>
<dbReference type="SUPFAM" id="SSF53335">
    <property type="entry name" value="S-adenosyl-L-methionine-dependent methyltransferases"/>
    <property type="match status" value="1"/>
</dbReference>
<reference evidence="1 2" key="1">
    <citation type="submission" date="2023-03" db="EMBL/GenBank/DDBJ databases">
        <title>Genome insight into feeding habits of ladybird beetles.</title>
        <authorList>
            <person name="Li H.-S."/>
            <person name="Huang Y.-H."/>
            <person name="Pang H."/>
        </authorList>
    </citation>
    <scope>NUCLEOTIDE SEQUENCE [LARGE SCALE GENOMIC DNA]</scope>
    <source>
        <strain evidence="1">SYSU_2023b</strain>
        <tissue evidence="1">Whole body</tissue>
    </source>
</reference>
<accession>A0AAW1UX12</accession>
<keyword evidence="2" id="KW-1185">Reference proteome</keyword>
<protein>
    <recommendedName>
        <fullName evidence="3">Juvenile hormone acid methyltransferase</fullName>
    </recommendedName>
</protein>
<organism evidence="1 2">
    <name type="scientific">Henosepilachna vigintioctopunctata</name>
    <dbReference type="NCBI Taxonomy" id="420089"/>
    <lineage>
        <taxon>Eukaryota</taxon>
        <taxon>Metazoa</taxon>
        <taxon>Ecdysozoa</taxon>
        <taxon>Arthropoda</taxon>
        <taxon>Hexapoda</taxon>
        <taxon>Insecta</taxon>
        <taxon>Pterygota</taxon>
        <taxon>Neoptera</taxon>
        <taxon>Endopterygota</taxon>
        <taxon>Coleoptera</taxon>
        <taxon>Polyphaga</taxon>
        <taxon>Cucujiformia</taxon>
        <taxon>Coccinelloidea</taxon>
        <taxon>Coccinellidae</taxon>
        <taxon>Epilachninae</taxon>
        <taxon>Epilachnini</taxon>
        <taxon>Henosepilachna</taxon>
    </lineage>
</organism>
<evidence type="ECO:0008006" key="3">
    <source>
        <dbReference type="Google" id="ProtNLM"/>
    </source>
</evidence>
<dbReference type="CDD" id="cd02440">
    <property type="entry name" value="AdoMet_MTases"/>
    <property type="match status" value="1"/>
</dbReference>
<sequence length="281" mass="33534">MNNAKLYRNKKGLQLSDSKYVIENFLEYIEWKSRKNVILDIGSGDGQTLCEILLPRISEKVERVFAIDISSEMVEFSRREYGDRNIVFEKMDIAATEIPVEFHGKFDHIFSFFCLHWVLNQRRAFENIYDMLRPDGYVLFTFLAKNPIFDIYEEMAKMEKWRSYMKDYEKYISPYHFSSEPTEELNDLLIKLGFHVKICEMTKRSYTFPNLKTLHECVKAVNPFLKNIPKCKHDEYFEDYSSTMRRLNAVKIERRTNNNEDAFECVYHLMIVIAFRADCVK</sequence>
<comment type="caution">
    <text evidence="1">The sequence shown here is derived from an EMBL/GenBank/DDBJ whole genome shotgun (WGS) entry which is preliminary data.</text>
</comment>
<dbReference type="Proteomes" id="UP001431783">
    <property type="component" value="Unassembled WGS sequence"/>
</dbReference>
<dbReference type="EMBL" id="JARQZJ010000096">
    <property type="protein sequence ID" value="KAK9885660.1"/>
    <property type="molecule type" value="Genomic_DNA"/>
</dbReference>